<gene>
    <name evidence="2" type="ORF">EFP84_17220</name>
</gene>
<reference evidence="2 3" key="1">
    <citation type="submission" date="2018-11" db="EMBL/GenBank/DDBJ databases">
        <title>Complete genome sequence of Leptospira kmetyi isolate LS 001/16 from soil sample associated with a leptospirosis patient in Kelantan.</title>
        <authorList>
            <person name="Muhammad Yusoff F."/>
            <person name="Muhammad Yusoff S."/>
            <person name="Ahmad M.N."/>
            <person name="Yusof N.Y."/>
            <person name="Aziah I."/>
        </authorList>
    </citation>
    <scope>NUCLEOTIDE SEQUENCE [LARGE SCALE GENOMIC DNA]</scope>
    <source>
        <strain evidence="2 3">LS 001/16</strain>
    </source>
</reference>
<evidence type="ECO:0000313" key="2">
    <source>
        <dbReference type="EMBL" id="AYV57075.1"/>
    </source>
</evidence>
<feature type="transmembrane region" description="Helical" evidence="1">
    <location>
        <begin position="118"/>
        <end position="141"/>
    </location>
</feature>
<feature type="transmembrane region" description="Helical" evidence="1">
    <location>
        <begin position="46"/>
        <end position="67"/>
    </location>
</feature>
<proteinExistence type="predicted"/>
<keyword evidence="1" id="KW-0472">Membrane</keyword>
<keyword evidence="1" id="KW-0812">Transmembrane</keyword>
<evidence type="ECO:0000313" key="3">
    <source>
        <dbReference type="Proteomes" id="UP000276407"/>
    </source>
</evidence>
<dbReference type="RefSeq" id="WP_123180127.1">
    <property type="nucleotide sequence ID" value="NZ_CP033614.1"/>
</dbReference>
<dbReference type="EMBL" id="CP033614">
    <property type="protein sequence ID" value="AYV57075.1"/>
    <property type="molecule type" value="Genomic_DNA"/>
</dbReference>
<name>A0AAD0UT16_9LEPT</name>
<sequence>MEKSETSKEEFGILEWLKTLQYLFASGFFSGIVWTYPDLDKLLHPIFYYATFPLPGIGFSFVFYFILKRLPNSRFLFVSFCVLTNLLFLLSVFLFAISNHLIGSRFYEVDSDFLPRNGAFLNFFRFFLILALSSFTQIKIIEYATHIKLKFHYILFIALISGLLAVSVFFDTAEWPRGILDFLRLKKEEDSRFYDSNVLSIRLACFVWTLIHGCIAVLLIWAGDDDSESEPLLVNPDS</sequence>
<evidence type="ECO:0000256" key="1">
    <source>
        <dbReference type="SAM" id="Phobius"/>
    </source>
</evidence>
<protein>
    <submittedName>
        <fullName evidence="2">Uncharacterized protein</fullName>
    </submittedName>
</protein>
<dbReference type="AlphaFoldDB" id="A0AAD0UT16"/>
<feature type="transmembrane region" description="Helical" evidence="1">
    <location>
        <begin position="199"/>
        <end position="222"/>
    </location>
</feature>
<feature type="transmembrane region" description="Helical" evidence="1">
    <location>
        <begin position="74"/>
        <end position="98"/>
    </location>
</feature>
<feature type="transmembrane region" description="Helical" evidence="1">
    <location>
        <begin position="12"/>
        <end position="34"/>
    </location>
</feature>
<accession>A0AAD0UT16</accession>
<dbReference type="Proteomes" id="UP000276407">
    <property type="component" value="Chromosome 1"/>
</dbReference>
<organism evidence="2 3">
    <name type="scientific">Leptospira kmetyi</name>
    <dbReference type="NCBI Taxonomy" id="408139"/>
    <lineage>
        <taxon>Bacteria</taxon>
        <taxon>Pseudomonadati</taxon>
        <taxon>Spirochaetota</taxon>
        <taxon>Spirochaetia</taxon>
        <taxon>Leptospirales</taxon>
        <taxon>Leptospiraceae</taxon>
        <taxon>Leptospira</taxon>
    </lineage>
</organism>
<keyword evidence="1" id="KW-1133">Transmembrane helix</keyword>
<dbReference type="KEGG" id="lkm:EFP84_17220"/>
<feature type="transmembrane region" description="Helical" evidence="1">
    <location>
        <begin position="153"/>
        <end position="170"/>
    </location>
</feature>